<gene>
    <name evidence="2" type="ORF">LCGC14_1430830</name>
</gene>
<comment type="caution">
    <text evidence="2">The sequence shown here is derived from an EMBL/GenBank/DDBJ whole genome shotgun (WGS) entry which is preliminary data.</text>
</comment>
<name>A0A0F9MQC4_9ZZZZ</name>
<evidence type="ECO:0000313" key="2">
    <source>
        <dbReference type="EMBL" id="KKM71412.1"/>
    </source>
</evidence>
<dbReference type="AlphaFoldDB" id="A0A0F9MQC4"/>
<reference evidence="2" key="1">
    <citation type="journal article" date="2015" name="Nature">
        <title>Complex archaea that bridge the gap between prokaryotes and eukaryotes.</title>
        <authorList>
            <person name="Spang A."/>
            <person name="Saw J.H."/>
            <person name="Jorgensen S.L."/>
            <person name="Zaremba-Niedzwiedzka K."/>
            <person name="Martijn J."/>
            <person name="Lind A.E."/>
            <person name="van Eijk R."/>
            <person name="Schleper C."/>
            <person name="Guy L."/>
            <person name="Ettema T.J."/>
        </authorList>
    </citation>
    <scope>NUCLEOTIDE SEQUENCE</scope>
</reference>
<organism evidence="2">
    <name type="scientific">marine sediment metagenome</name>
    <dbReference type="NCBI Taxonomy" id="412755"/>
    <lineage>
        <taxon>unclassified sequences</taxon>
        <taxon>metagenomes</taxon>
        <taxon>ecological metagenomes</taxon>
    </lineage>
</organism>
<feature type="region of interest" description="Disordered" evidence="1">
    <location>
        <begin position="100"/>
        <end position="132"/>
    </location>
</feature>
<accession>A0A0F9MQC4</accession>
<evidence type="ECO:0000256" key="1">
    <source>
        <dbReference type="SAM" id="MobiDB-lite"/>
    </source>
</evidence>
<dbReference type="EMBL" id="LAZR01009641">
    <property type="protein sequence ID" value="KKM71412.1"/>
    <property type="molecule type" value="Genomic_DNA"/>
</dbReference>
<protein>
    <submittedName>
        <fullName evidence="2">Uncharacterized protein</fullName>
    </submittedName>
</protein>
<proteinExistence type="predicted"/>
<sequence length="132" mass="15373">MFVLVYFWLQKADQRAGQPPRRVNDFLMQLRPTGVRIVTDKKGWYKSKDGTFIDPATLDPDQSQPEWERETYDRDLPAEIAANIEAYWERAEERDYPAKHTNPVIRHDNSDPHGILARPDVAALRGKEVDRP</sequence>